<name>A0ABX8GMQ6_9CELL</name>
<feature type="transmembrane region" description="Helical" evidence="2">
    <location>
        <begin position="63"/>
        <end position="81"/>
    </location>
</feature>
<keyword evidence="2" id="KW-1133">Transmembrane helix</keyword>
<proteinExistence type="predicted"/>
<evidence type="ECO:0000256" key="1">
    <source>
        <dbReference type="SAM" id="MobiDB-lite"/>
    </source>
</evidence>
<keyword evidence="4" id="KW-1185">Reference proteome</keyword>
<keyword evidence="2" id="KW-0472">Membrane</keyword>
<evidence type="ECO:0000313" key="4">
    <source>
        <dbReference type="Proteomes" id="UP000679335"/>
    </source>
</evidence>
<keyword evidence="2" id="KW-0812">Transmembrane</keyword>
<organism evidence="3 4">
    <name type="scientific">Cellulomonas dongxiuzhuiae</name>
    <dbReference type="NCBI Taxonomy" id="2819979"/>
    <lineage>
        <taxon>Bacteria</taxon>
        <taxon>Bacillati</taxon>
        <taxon>Actinomycetota</taxon>
        <taxon>Actinomycetes</taxon>
        <taxon>Micrococcales</taxon>
        <taxon>Cellulomonadaceae</taxon>
        <taxon>Cellulomonas</taxon>
    </lineage>
</organism>
<accession>A0ABX8GMQ6</accession>
<protein>
    <recommendedName>
        <fullName evidence="5">DUF998 domain-containing protein</fullName>
    </recommendedName>
</protein>
<sequence length="149" mass="15362">MAFVWLLPVGRSHSFDPPSIIRQISYSFGTGSGVFYNYELGAGATIAALGSIAMLRKARFSQVIWFVVSCSLGVALMIVSLRPENSLLTTFAAWSIASLLAVVVVGALPGSVSVLWRFFSAGPPAEGDTESLGSGGTGELGAGESGGAD</sequence>
<dbReference type="EMBL" id="CP076023">
    <property type="protein sequence ID" value="QWC16806.1"/>
    <property type="molecule type" value="Genomic_DNA"/>
</dbReference>
<feature type="transmembrane region" description="Helical" evidence="2">
    <location>
        <begin position="87"/>
        <end position="108"/>
    </location>
</feature>
<dbReference type="Proteomes" id="UP000679335">
    <property type="component" value="Chromosome"/>
</dbReference>
<reference evidence="3 4" key="1">
    <citation type="submission" date="2021-05" db="EMBL/GenBank/DDBJ databases">
        <title>Novel species in genus Cellulomonas.</title>
        <authorList>
            <person name="Zhang G."/>
        </authorList>
    </citation>
    <scope>NUCLEOTIDE SEQUENCE [LARGE SCALE GENOMIC DNA]</scope>
    <source>
        <strain evidence="4">zg-ZUI157</strain>
    </source>
</reference>
<dbReference type="RefSeq" id="WP_208197962.1">
    <property type="nucleotide sequence ID" value="NZ_CP076023.1"/>
</dbReference>
<feature type="transmembrane region" description="Helical" evidence="2">
    <location>
        <begin position="38"/>
        <end position="56"/>
    </location>
</feature>
<evidence type="ECO:0000256" key="2">
    <source>
        <dbReference type="SAM" id="Phobius"/>
    </source>
</evidence>
<feature type="compositionally biased region" description="Gly residues" evidence="1">
    <location>
        <begin position="133"/>
        <end position="149"/>
    </location>
</feature>
<gene>
    <name evidence="3" type="ORF">KKR89_03970</name>
</gene>
<evidence type="ECO:0008006" key="5">
    <source>
        <dbReference type="Google" id="ProtNLM"/>
    </source>
</evidence>
<feature type="region of interest" description="Disordered" evidence="1">
    <location>
        <begin position="126"/>
        <end position="149"/>
    </location>
</feature>
<evidence type="ECO:0000313" key="3">
    <source>
        <dbReference type="EMBL" id="QWC16806.1"/>
    </source>
</evidence>